<dbReference type="EMBL" id="GBHO01028102">
    <property type="protein sequence ID" value="JAG15502.1"/>
    <property type="molecule type" value="Transcribed_RNA"/>
</dbReference>
<evidence type="ECO:0000313" key="1">
    <source>
        <dbReference type="EMBL" id="JAG15502.1"/>
    </source>
</evidence>
<dbReference type="AlphaFoldDB" id="A0A0A9X460"/>
<sequence length="136" mass="14459">MCECNYSNYCSLDPGTKCIEGCSTDSSQHCTAAAGARGTLSHPTTKAVGSPPNIAHQHTVAVGGFWLQIVLVYSGRSILQRCGWGCGGRLHDGANVLHTGGQATGPTILFQHGMDVPTWLRTQQCDQGYSKSSSRF</sequence>
<reference evidence="1" key="2">
    <citation type="submission" date="2014-07" db="EMBL/GenBank/DDBJ databases">
        <authorList>
            <person name="Hull J."/>
        </authorList>
    </citation>
    <scope>NUCLEOTIDE SEQUENCE</scope>
</reference>
<protein>
    <submittedName>
        <fullName evidence="1">Zinc metalloproteinase-disintegrin stejnihagin-A</fullName>
    </submittedName>
</protein>
<name>A0A0A9X460_LYGHE</name>
<accession>A0A0A9X460</accession>
<organism evidence="1">
    <name type="scientific">Lygus hesperus</name>
    <name type="common">Western plant bug</name>
    <dbReference type="NCBI Taxonomy" id="30085"/>
    <lineage>
        <taxon>Eukaryota</taxon>
        <taxon>Metazoa</taxon>
        <taxon>Ecdysozoa</taxon>
        <taxon>Arthropoda</taxon>
        <taxon>Hexapoda</taxon>
        <taxon>Insecta</taxon>
        <taxon>Pterygota</taxon>
        <taxon>Neoptera</taxon>
        <taxon>Paraneoptera</taxon>
        <taxon>Hemiptera</taxon>
        <taxon>Heteroptera</taxon>
        <taxon>Panheteroptera</taxon>
        <taxon>Cimicomorpha</taxon>
        <taxon>Miridae</taxon>
        <taxon>Mirini</taxon>
        <taxon>Lygus</taxon>
    </lineage>
</organism>
<keyword evidence="1" id="KW-0401">Integrin</keyword>
<gene>
    <name evidence="1" type="primary">VMSA</name>
    <name evidence="1" type="ORF">CM83_11057</name>
</gene>
<dbReference type="GO" id="GO:0007229">
    <property type="term" value="P:integrin-mediated signaling pathway"/>
    <property type="evidence" value="ECO:0007669"/>
    <property type="project" value="UniProtKB-KW"/>
</dbReference>
<reference evidence="1" key="1">
    <citation type="journal article" date="2014" name="PLoS ONE">
        <title>Transcriptome-Based Identification of ABC Transporters in the Western Tarnished Plant Bug Lygus hesperus.</title>
        <authorList>
            <person name="Hull J.J."/>
            <person name="Chaney K."/>
            <person name="Geib S.M."/>
            <person name="Fabrick J.A."/>
            <person name="Brent C.S."/>
            <person name="Walsh D."/>
            <person name="Lavine L.C."/>
        </authorList>
    </citation>
    <scope>NUCLEOTIDE SEQUENCE</scope>
</reference>
<proteinExistence type="predicted"/>